<dbReference type="AlphaFoldDB" id="A0A512DTY1"/>
<keyword evidence="3" id="KW-1185">Reference proteome</keyword>
<protein>
    <submittedName>
        <fullName evidence="2">Cyclase</fullName>
    </submittedName>
</protein>
<dbReference type="InterPro" id="IPR037175">
    <property type="entry name" value="KFase_sf"/>
</dbReference>
<evidence type="ECO:0000256" key="1">
    <source>
        <dbReference type="SAM" id="MobiDB-lite"/>
    </source>
</evidence>
<organism evidence="2 3">
    <name type="scientific">Skermanella aerolata</name>
    <dbReference type="NCBI Taxonomy" id="393310"/>
    <lineage>
        <taxon>Bacteria</taxon>
        <taxon>Pseudomonadati</taxon>
        <taxon>Pseudomonadota</taxon>
        <taxon>Alphaproteobacteria</taxon>
        <taxon>Rhodospirillales</taxon>
        <taxon>Azospirillaceae</taxon>
        <taxon>Skermanella</taxon>
    </lineage>
</organism>
<feature type="region of interest" description="Disordered" evidence="1">
    <location>
        <begin position="1"/>
        <end position="21"/>
    </location>
</feature>
<dbReference type="InterPro" id="IPR007325">
    <property type="entry name" value="KFase/CYL"/>
</dbReference>
<dbReference type="GO" id="GO:0004061">
    <property type="term" value="F:arylformamidase activity"/>
    <property type="evidence" value="ECO:0007669"/>
    <property type="project" value="InterPro"/>
</dbReference>
<sequence>MTTSQRWKNRPDGSNWGDFGPDDQVGRLNLLTPEKVRQGVAEVREGLAFCLSLPLDYPGGNILNPRRHPPALRPTVRNGRPNMNYRLGDDDPDVTDVICDDLVILHTQYSTQWDSLAHVGQLFDADGDGKPEALYYNGFRPDEHVRGPSDPKDAGGANIAEARSTSEAQALGIEKMAETCVQGRGVLIDLHARVGRERVAVGYDLLMSIMEADGVEVESGDMVCLHTGFGQLLLEMGRKPDPASMSNACAVLNGRDGRLLNWITDSGLAALIADNYAVEAHPAVNHSGCCASLPLHEHCLFKLGIHLGELWLLTPLADWLRSRKRHRFLLTAPPLRLPGAVGSPATPVATV</sequence>
<dbReference type="PANTHER" id="PTHR34861">
    <property type="match status" value="1"/>
</dbReference>
<dbReference type="Proteomes" id="UP000321523">
    <property type="component" value="Unassembled WGS sequence"/>
</dbReference>
<comment type="caution">
    <text evidence="2">The sequence shown here is derived from an EMBL/GenBank/DDBJ whole genome shotgun (WGS) entry which is preliminary data.</text>
</comment>
<feature type="region of interest" description="Disordered" evidence="1">
    <location>
        <begin position="66"/>
        <end position="88"/>
    </location>
</feature>
<gene>
    <name evidence="2" type="ORF">SAE02_40810</name>
</gene>
<dbReference type="GO" id="GO:0019441">
    <property type="term" value="P:L-tryptophan catabolic process to kynurenine"/>
    <property type="evidence" value="ECO:0007669"/>
    <property type="project" value="InterPro"/>
</dbReference>
<dbReference type="RefSeq" id="WP_044433810.1">
    <property type="nucleotide sequence ID" value="NZ_BJYZ01000019.1"/>
</dbReference>
<name>A0A512DTY1_9PROT</name>
<dbReference type="OrthoDB" id="7067800at2"/>
<evidence type="ECO:0000313" key="3">
    <source>
        <dbReference type="Proteomes" id="UP000321523"/>
    </source>
</evidence>
<reference evidence="2 3" key="1">
    <citation type="submission" date="2019-07" db="EMBL/GenBank/DDBJ databases">
        <title>Whole genome shotgun sequence of Skermanella aerolata NBRC 106429.</title>
        <authorList>
            <person name="Hosoyama A."/>
            <person name="Uohara A."/>
            <person name="Ohji S."/>
            <person name="Ichikawa N."/>
        </authorList>
    </citation>
    <scope>NUCLEOTIDE SEQUENCE [LARGE SCALE GENOMIC DNA]</scope>
    <source>
        <strain evidence="2 3">NBRC 106429</strain>
    </source>
</reference>
<dbReference type="Gene3D" id="3.50.30.50">
    <property type="entry name" value="Putative cyclase"/>
    <property type="match status" value="1"/>
</dbReference>
<evidence type="ECO:0000313" key="2">
    <source>
        <dbReference type="EMBL" id="GEO39933.1"/>
    </source>
</evidence>
<proteinExistence type="predicted"/>
<accession>A0A512DTY1</accession>
<dbReference type="SUPFAM" id="SSF102198">
    <property type="entry name" value="Putative cyclase"/>
    <property type="match status" value="1"/>
</dbReference>
<dbReference type="Pfam" id="PF04199">
    <property type="entry name" value="Cyclase"/>
    <property type="match status" value="1"/>
</dbReference>
<dbReference type="PANTHER" id="PTHR34861:SF10">
    <property type="entry name" value="CYCLASE"/>
    <property type="match status" value="1"/>
</dbReference>
<dbReference type="EMBL" id="BJYZ01000019">
    <property type="protein sequence ID" value="GEO39933.1"/>
    <property type="molecule type" value="Genomic_DNA"/>
</dbReference>